<dbReference type="GO" id="GO:0005740">
    <property type="term" value="C:mitochondrial envelope"/>
    <property type="evidence" value="ECO:0007669"/>
    <property type="project" value="TreeGrafter"/>
</dbReference>
<feature type="region of interest" description="Disordered" evidence="1">
    <location>
        <begin position="767"/>
        <end position="789"/>
    </location>
</feature>
<keyword evidence="3" id="KW-1185">Reference proteome</keyword>
<dbReference type="AlphaFoldDB" id="A0A0N1HB45"/>
<feature type="region of interest" description="Disordered" evidence="1">
    <location>
        <begin position="53"/>
        <end position="78"/>
    </location>
</feature>
<protein>
    <submittedName>
        <fullName evidence="2">mRNA degradation protein mitochondrial</fullName>
    </submittedName>
</protein>
<accession>A0A0N1HB45</accession>
<dbReference type="Pfam" id="PF08634">
    <property type="entry name" value="Pet127"/>
    <property type="match status" value="1"/>
</dbReference>
<feature type="compositionally biased region" description="Acidic residues" evidence="1">
    <location>
        <begin position="770"/>
        <end position="789"/>
    </location>
</feature>
<feature type="region of interest" description="Disordered" evidence="1">
    <location>
        <begin position="803"/>
        <end position="836"/>
    </location>
</feature>
<dbReference type="GeneID" id="28741397"/>
<evidence type="ECO:0000256" key="1">
    <source>
        <dbReference type="SAM" id="MobiDB-lite"/>
    </source>
</evidence>
<dbReference type="EMBL" id="LFJN01000009">
    <property type="protein sequence ID" value="KPI41434.1"/>
    <property type="molecule type" value="Genomic_DNA"/>
</dbReference>
<dbReference type="STRING" id="1664694.A0A0N1HB45"/>
<gene>
    <name evidence="2" type="ORF">AB675_9018</name>
</gene>
<feature type="region of interest" description="Disordered" evidence="1">
    <location>
        <begin position="285"/>
        <end position="350"/>
    </location>
</feature>
<feature type="compositionally biased region" description="Basic and acidic residues" evidence="1">
    <location>
        <begin position="333"/>
        <end position="344"/>
    </location>
</feature>
<comment type="caution">
    <text evidence="2">The sequence shown here is derived from an EMBL/GenBank/DDBJ whole genome shotgun (WGS) entry which is preliminary data.</text>
</comment>
<dbReference type="GO" id="GO:0000964">
    <property type="term" value="P:mitochondrial RNA 5'-end processing"/>
    <property type="evidence" value="ECO:0007669"/>
    <property type="project" value="TreeGrafter"/>
</dbReference>
<dbReference type="PANTHER" id="PTHR31014">
    <property type="entry name" value="MITOCHONDRIAL TRANSLATION SYSTEM COMPONENT PET127-RELATED"/>
    <property type="match status" value="1"/>
</dbReference>
<feature type="compositionally biased region" description="Low complexity" evidence="1">
    <location>
        <begin position="307"/>
        <end position="324"/>
    </location>
</feature>
<name>A0A0N1HB45_9EURO</name>
<dbReference type="PANTHER" id="PTHR31014:SF0">
    <property type="entry name" value="MITOCHONDRIAL TRANSLATION SYSTEM COMPONENT PET127-RELATED"/>
    <property type="match status" value="1"/>
</dbReference>
<dbReference type="VEuPathDB" id="FungiDB:AB675_9018"/>
<evidence type="ECO:0000313" key="2">
    <source>
        <dbReference type="EMBL" id="KPI41434.1"/>
    </source>
</evidence>
<evidence type="ECO:0000313" key="3">
    <source>
        <dbReference type="Proteomes" id="UP000038010"/>
    </source>
</evidence>
<proteinExistence type="predicted"/>
<dbReference type="InterPro" id="IPR013943">
    <property type="entry name" value="Pet127"/>
</dbReference>
<dbReference type="RefSeq" id="XP_018001397.1">
    <property type="nucleotide sequence ID" value="XM_018149517.1"/>
</dbReference>
<reference evidence="2 3" key="1">
    <citation type="submission" date="2015-06" db="EMBL/GenBank/DDBJ databases">
        <title>Draft genome of the ant-associated black yeast Phialophora attae CBS 131958.</title>
        <authorList>
            <person name="Moreno L.F."/>
            <person name="Stielow B.J."/>
            <person name="de Hoog S."/>
            <person name="Vicente V.A."/>
            <person name="Weiss V.A."/>
            <person name="de Vries M."/>
            <person name="Cruz L.M."/>
            <person name="Souza E.M."/>
        </authorList>
    </citation>
    <scope>NUCLEOTIDE SEQUENCE [LARGE SCALE GENOMIC DNA]</scope>
    <source>
        <strain evidence="2 3">CBS 131958</strain>
    </source>
</reference>
<feature type="region of interest" description="Disordered" evidence="1">
    <location>
        <begin position="248"/>
        <end position="273"/>
    </location>
</feature>
<sequence>MPTRHVCRSCIRRARFALFQRQQSLHHARRSFVSVAPRRIPAHLETISEAFGDLPPPDLPSGEDAVHQSGVTAEERPPTLSPMNRRRFWIQYKTSASFREVVDHMHSRLKAKGTTTDGTLRVVANTLMVDQKSRSWMLIRPDMVAKHPAWFNDVLQRLSTPISVPVQEFMEMLESMQSSYQSKQRSLELESSFWDHVRGEASKILSFASHFRGRITTGDAEVHNIREQLKAINRRIDAMHQGRLKEAARIRESKVLGTKKPTPKPTAQSEDAGAQFFTLIEALTKRTSPSSAQQPEAAAERNPVSDGPSAGQASSSPSQEPEAAVGRFVSGKVAKEKEKEKEKLPASTQKHGSIIIPKLDPAQTMTLTHQHAFLEPLQPSSPPDVGGLSFDLQRVLFNPGVYQLQDPRSRVYNFDPYLEKIMPVTEFNFDALNEYLTSSKDPALRDLAVETGKRYIGSSSSMTGVLSHFHLLLSSFRNLSYVNLSRSFEVDSNKFTTMTTCPAGIFLRYHDGVYAIDADHEHDEGNILLSFGKSVEKLLTLEKEDFEKYSRSQTNFDADAQKPEQYHYGTIGKVLMRSQLDAHDSRLPGTGMFDLKTRAVSAIRMQVTQHEIGQGYEIKDRYGNWESYEREYYDMLRSAFLKYSLQVRMGRMDGIFVAFHNIERMFGFQYISLPEMDQGLHGQSDTSLGDREFGYSVRMLEDILDRATARYPEQSLRVFVEAREPTAKFNPVAYMNVFVEPMSEETINKIQDAALARRDEYDRRLYNGDGDLEEADGSEEDVNVSDLEDEEEMDAIITSKPQAAESIDEAQADPTAPHPSQLTYMNAGANDDADSHADSAANTAFLDSLTDIDFSPASLQPSAESATQTPAPILGFKIIVRHQVNGKRVGRPENLTEKDIWKLEYTVEEMDPKRVVVKYAMCKKRRENLHASLRRDENKVSPYVRRLVEMSNDGRAWRRKQDELDATRERVVLYDAGRAKD</sequence>
<dbReference type="OrthoDB" id="10249045at2759"/>
<feature type="compositionally biased region" description="Low complexity" evidence="1">
    <location>
        <begin position="288"/>
        <end position="297"/>
    </location>
</feature>
<organism evidence="2 3">
    <name type="scientific">Cyphellophora attinorum</name>
    <dbReference type="NCBI Taxonomy" id="1664694"/>
    <lineage>
        <taxon>Eukaryota</taxon>
        <taxon>Fungi</taxon>
        <taxon>Dikarya</taxon>
        <taxon>Ascomycota</taxon>
        <taxon>Pezizomycotina</taxon>
        <taxon>Eurotiomycetes</taxon>
        <taxon>Chaetothyriomycetidae</taxon>
        <taxon>Chaetothyriales</taxon>
        <taxon>Cyphellophoraceae</taxon>
        <taxon>Cyphellophora</taxon>
    </lineage>
</organism>
<dbReference type="Proteomes" id="UP000038010">
    <property type="component" value="Unassembled WGS sequence"/>
</dbReference>